<evidence type="ECO:0000313" key="3">
    <source>
        <dbReference type="EMBL" id="CAG9864605.1"/>
    </source>
</evidence>
<dbReference type="GO" id="GO:0009653">
    <property type="term" value="P:anatomical structure morphogenesis"/>
    <property type="evidence" value="ECO:0007669"/>
    <property type="project" value="TreeGrafter"/>
</dbReference>
<feature type="region of interest" description="Disordered" evidence="1">
    <location>
        <begin position="70"/>
        <end position="140"/>
    </location>
</feature>
<dbReference type="PANTHER" id="PTHR19290">
    <property type="entry name" value="BASIC HELIX-LOOP-HELIX PROTEIN NEUROGENIN-RELATED"/>
    <property type="match status" value="1"/>
</dbReference>
<dbReference type="SMART" id="SM00353">
    <property type="entry name" value="HLH"/>
    <property type="match status" value="1"/>
</dbReference>
<dbReference type="InterPro" id="IPR011598">
    <property type="entry name" value="bHLH_dom"/>
</dbReference>
<dbReference type="InterPro" id="IPR050359">
    <property type="entry name" value="bHLH_transcription_factors"/>
</dbReference>
<dbReference type="InterPro" id="IPR036638">
    <property type="entry name" value="HLH_DNA-bd_sf"/>
</dbReference>
<dbReference type="GO" id="GO:0003700">
    <property type="term" value="F:DNA-binding transcription factor activity"/>
    <property type="evidence" value="ECO:0007669"/>
    <property type="project" value="TreeGrafter"/>
</dbReference>
<accession>A0A9N9XRF8</accession>
<proteinExistence type="predicted"/>
<dbReference type="OrthoDB" id="10063280at2759"/>
<dbReference type="SUPFAM" id="SSF47459">
    <property type="entry name" value="HLH, helix-loop-helix DNA-binding domain"/>
    <property type="match status" value="1"/>
</dbReference>
<dbReference type="CDD" id="cd11431">
    <property type="entry name" value="bHLH_TS_taxi_Dei"/>
    <property type="match status" value="1"/>
</dbReference>
<organism evidence="3 4">
    <name type="scientific">Phyllotreta striolata</name>
    <name type="common">Striped flea beetle</name>
    <name type="synonym">Crioceris striolata</name>
    <dbReference type="NCBI Taxonomy" id="444603"/>
    <lineage>
        <taxon>Eukaryota</taxon>
        <taxon>Metazoa</taxon>
        <taxon>Ecdysozoa</taxon>
        <taxon>Arthropoda</taxon>
        <taxon>Hexapoda</taxon>
        <taxon>Insecta</taxon>
        <taxon>Pterygota</taxon>
        <taxon>Neoptera</taxon>
        <taxon>Endopterygota</taxon>
        <taxon>Coleoptera</taxon>
        <taxon>Polyphaga</taxon>
        <taxon>Cucujiformia</taxon>
        <taxon>Chrysomeloidea</taxon>
        <taxon>Chrysomelidae</taxon>
        <taxon>Galerucinae</taxon>
        <taxon>Alticini</taxon>
        <taxon>Phyllotreta</taxon>
    </lineage>
</organism>
<name>A0A9N9XRF8_PHYSR</name>
<evidence type="ECO:0000313" key="4">
    <source>
        <dbReference type="Proteomes" id="UP001153712"/>
    </source>
</evidence>
<sequence length="275" mass="31223">MIERKIVTRPKGDLNVEEEPMRLGDLNLPKTDEKKFPESYLIPHPFVTHSKNVAYIGSELSERLSSQLPELSYHDDNNNNEFDNASPTKGDKYSLRPRSLRRMTENAKESLGELTKRQNKTQKPKQKAAPLSKYRRKTANARERNRMREINQAFETLRRIIPHMQAAHVPGNNEKLTKITTLRLAMKYISTLSATLNGTSELESLSDYSDFDCLFLESDGESISDHSGSLLTSPDFPEPSLSPVDFSDPSLPALLHTDFTEHSLEPADFSDFLLT</sequence>
<dbReference type="PROSITE" id="PS50888">
    <property type="entry name" value="BHLH"/>
    <property type="match status" value="1"/>
</dbReference>
<dbReference type="EMBL" id="OU900101">
    <property type="protein sequence ID" value="CAG9864605.1"/>
    <property type="molecule type" value="Genomic_DNA"/>
</dbReference>
<feature type="compositionally biased region" description="Basic residues" evidence="1">
    <location>
        <begin position="117"/>
        <end position="126"/>
    </location>
</feature>
<protein>
    <recommendedName>
        <fullName evidence="2">BHLH domain-containing protein</fullName>
    </recommendedName>
</protein>
<reference evidence="3" key="1">
    <citation type="submission" date="2022-01" db="EMBL/GenBank/DDBJ databases">
        <authorList>
            <person name="King R."/>
        </authorList>
    </citation>
    <scope>NUCLEOTIDE SEQUENCE</scope>
</reference>
<dbReference type="GO" id="GO:0070888">
    <property type="term" value="F:E-box binding"/>
    <property type="evidence" value="ECO:0007669"/>
    <property type="project" value="TreeGrafter"/>
</dbReference>
<dbReference type="Proteomes" id="UP001153712">
    <property type="component" value="Chromosome 8"/>
</dbReference>
<feature type="domain" description="BHLH" evidence="2">
    <location>
        <begin position="134"/>
        <end position="192"/>
    </location>
</feature>
<keyword evidence="4" id="KW-1185">Reference proteome</keyword>
<gene>
    <name evidence="3" type="ORF">PHYEVI_LOCUS10857</name>
</gene>
<dbReference type="GO" id="GO:0005634">
    <property type="term" value="C:nucleus"/>
    <property type="evidence" value="ECO:0007669"/>
    <property type="project" value="TreeGrafter"/>
</dbReference>
<dbReference type="GO" id="GO:0045944">
    <property type="term" value="P:positive regulation of transcription by RNA polymerase II"/>
    <property type="evidence" value="ECO:0007669"/>
    <property type="project" value="TreeGrafter"/>
</dbReference>
<evidence type="ECO:0000256" key="1">
    <source>
        <dbReference type="SAM" id="MobiDB-lite"/>
    </source>
</evidence>
<dbReference type="AlphaFoldDB" id="A0A9N9XRF8"/>
<feature type="compositionally biased region" description="Basic and acidic residues" evidence="1">
    <location>
        <begin position="102"/>
        <end position="116"/>
    </location>
</feature>
<dbReference type="GO" id="GO:0046983">
    <property type="term" value="F:protein dimerization activity"/>
    <property type="evidence" value="ECO:0007669"/>
    <property type="project" value="InterPro"/>
</dbReference>
<dbReference type="Pfam" id="PF00010">
    <property type="entry name" value="HLH"/>
    <property type="match status" value="1"/>
</dbReference>
<evidence type="ECO:0000259" key="2">
    <source>
        <dbReference type="PROSITE" id="PS50888"/>
    </source>
</evidence>
<dbReference type="PANTHER" id="PTHR19290:SF147">
    <property type="entry name" value="HELIX-LOOP-HELIX PROTEIN DELILAH"/>
    <property type="match status" value="1"/>
</dbReference>
<dbReference type="Gene3D" id="4.10.280.10">
    <property type="entry name" value="Helix-loop-helix DNA-binding domain"/>
    <property type="match status" value="1"/>
</dbReference>